<evidence type="ECO:0000256" key="2">
    <source>
        <dbReference type="SAM" id="SignalP"/>
    </source>
</evidence>
<dbReference type="Proteomes" id="UP000001880">
    <property type="component" value="Chromosome"/>
</dbReference>
<evidence type="ECO:0000313" key="4">
    <source>
        <dbReference type="Proteomes" id="UP000001880"/>
    </source>
</evidence>
<sequence length="561" mass="60620">MSNAKRLVRLLANVMAPGLAVTALAAGATSCTPKQEAAPTTPQQEAPKPPPSEDIVINDLEEVKLEGKMFRPDGLTSPGMARISSKVPLARQQRAFARTKGAKRVEAARTLASAQWEEAAQKGMEDPAAGDAGRAQALATLQEGYAAMGEQSDPVLLQMMFAAQWRAGNMDEAMKIGAELLEKHPDHSVTTAMAPWVAYGLLRSGQIEQAAAITGTWDISTSKTYLRPYVAAWVSFKMGEHEKAREALLMAARAWRNDRTRPALEQDLSIFMAYTGAPVDDAISAVMELSQEPSGQYYWLYQLNNDYAGAGLFEEASALLDTAVEVGGEAVTPSNLMTFRNQQYNYELIELNVDKAADYAMATFQAAQQCGADCSTQVPTIAAQISQLAQFLHNIYSTTLDETFYAPAKKLYEYYLTLGQPDTETIRTYLTRLEETKKVAAPNNSKHDKRLMDNATALGRPAALQRCYTQVLQREPTLTGAVAVTIEINPEGTVTSAATEPAAGESGMAAAAACMQEEVATWKFPGRKLAGTTRVVRSYSFAPPAAQAEQAAPPAGEEPAE</sequence>
<dbReference type="HOGENOM" id="CLU_485530_0_0_7"/>
<dbReference type="PROSITE" id="PS51257">
    <property type="entry name" value="PROKAR_LIPOPROTEIN"/>
    <property type="match status" value="1"/>
</dbReference>
<dbReference type="EMBL" id="CP001804">
    <property type="protein sequence ID" value="ACY18175.1"/>
    <property type="molecule type" value="Genomic_DNA"/>
</dbReference>
<dbReference type="NCBIfam" id="NF033768">
    <property type="entry name" value="myxo_SS_tail"/>
    <property type="match status" value="1"/>
</dbReference>
<reference evidence="3 4" key="1">
    <citation type="journal article" date="2010" name="Stand. Genomic Sci.">
        <title>Complete genome sequence of Haliangium ochraceum type strain (SMP-2).</title>
        <authorList>
            <consortium name="US DOE Joint Genome Institute (JGI-PGF)"/>
            <person name="Ivanova N."/>
            <person name="Daum C."/>
            <person name="Lang E."/>
            <person name="Abt B."/>
            <person name="Kopitz M."/>
            <person name="Saunders E."/>
            <person name="Lapidus A."/>
            <person name="Lucas S."/>
            <person name="Glavina Del Rio T."/>
            <person name="Nolan M."/>
            <person name="Tice H."/>
            <person name="Copeland A."/>
            <person name="Cheng J.F."/>
            <person name="Chen F."/>
            <person name="Bruce D."/>
            <person name="Goodwin L."/>
            <person name="Pitluck S."/>
            <person name="Mavromatis K."/>
            <person name="Pati A."/>
            <person name="Mikhailova N."/>
            <person name="Chen A."/>
            <person name="Palaniappan K."/>
            <person name="Land M."/>
            <person name="Hauser L."/>
            <person name="Chang Y.J."/>
            <person name="Jeffries C.D."/>
            <person name="Detter J.C."/>
            <person name="Brettin T."/>
            <person name="Rohde M."/>
            <person name="Goker M."/>
            <person name="Bristow J."/>
            <person name="Markowitz V."/>
            <person name="Eisen J.A."/>
            <person name="Hugenholtz P."/>
            <person name="Kyrpides N.C."/>
            <person name="Klenk H.P."/>
        </authorList>
    </citation>
    <scope>NUCLEOTIDE SEQUENCE [LARGE SCALE GENOMIC DNA]</scope>
    <source>
        <strain evidence="4">DSM 14365 / CIP 107738 / JCM 11303 / AJ 13395 / SMP-2</strain>
    </source>
</reference>
<protein>
    <recommendedName>
        <fullName evidence="5">TonB family protein</fullName>
    </recommendedName>
</protein>
<feature type="region of interest" description="Disordered" evidence="1">
    <location>
        <begin position="32"/>
        <end position="54"/>
    </location>
</feature>
<dbReference type="STRING" id="502025.Hoch_5698"/>
<accession>D0LH30</accession>
<keyword evidence="2" id="KW-0732">Signal</keyword>
<feature type="compositionally biased region" description="Polar residues" evidence="1">
    <location>
        <begin position="32"/>
        <end position="44"/>
    </location>
</feature>
<gene>
    <name evidence="3" type="ordered locus">Hoch_5698</name>
</gene>
<name>D0LH30_HALO1</name>
<dbReference type="KEGG" id="hoh:Hoch_5698"/>
<dbReference type="eggNOG" id="COG0457">
    <property type="taxonomic scope" value="Bacteria"/>
</dbReference>
<keyword evidence="4" id="KW-1185">Reference proteome</keyword>
<feature type="signal peptide" evidence="2">
    <location>
        <begin position="1"/>
        <end position="25"/>
    </location>
</feature>
<dbReference type="InterPro" id="IPR049806">
    <property type="entry name" value="MasK-like_C"/>
</dbReference>
<proteinExistence type="predicted"/>
<evidence type="ECO:0008006" key="5">
    <source>
        <dbReference type="Google" id="ProtNLM"/>
    </source>
</evidence>
<dbReference type="AlphaFoldDB" id="D0LH30"/>
<evidence type="ECO:0000313" key="3">
    <source>
        <dbReference type="EMBL" id="ACY18175.1"/>
    </source>
</evidence>
<feature type="chain" id="PRO_5003010591" description="TonB family protein" evidence="2">
    <location>
        <begin position="26"/>
        <end position="561"/>
    </location>
</feature>
<evidence type="ECO:0000256" key="1">
    <source>
        <dbReference type="SAM" id="MobiDB-lite"/>
    </source>
</evidence>
<organism evidence="3 4">
    <name type="scientific">Haliangium ochraceum (strain DSM 14365 / JCM 11303 / SMP-2)</name>
    <dbReference type="NCBI Taxonomy" id="502025"/>
    <lineage>
        <taxon>Bacteria</taxon>
        <taxon>Pseudomonadati</taxon>
        <taxon>Myxococcota</taxon>
        <taxon>Polyangia</taxon>
        <taxon>Haliangiales</taxon>
        <taxon>Kofleriaceae</taxon>
        <taxon>Haliangium</taxon>
    </lineage>
</organism>